<comment type="subcellular location">
    <subcellularLocation>
        <location evidence="1">Cytoplasm</location>
    </subcellularLocation>
</comment>
<dbReference type="PANTHER" id="PTHR10663:SF342">
    <property type="entry name" value="FI21420P1"/>
    <property type="match status" value="1"/>
</dbReference>
<feature type="region of interest" description="Disordered" evidence="6">
    <location>
        <begin position="885"/>
        <end position="941"/>
    </location>
</feature>
<dbReference type="Pfam" id="PF01369">
    <property type="entry name" value="Sec7"/>
    <property type="match status" value="1"/>
</dbReference>
<dbReference type="PROSITE" id="PS50096">
    <property type="entry name" value="IQ"/>
    <property type="match status" value="1"/>
</dbReference>
<feature type="domain" description="SEC7" evidence="7">
    <location>
        <begin position="489"/>
        <end position="682"/>
    </location>
</feature>
<keyword evidence="8" id="KW-1185">Reference proteome</keyword>
<keyword evidence="5" id="KW-0175">Coiled coil</keyword>
<dbReference type="CDD" id="cd00171">
    <property type="entry name" value="Sec7"/>
    <property type="match status" value="1"/>
</dbReference>
<dbReference type="PROSITE" id="PS50190">
    <property type="entry name" value="SEC7"/>
    <property type="match status" value="1"/>
</dbReference>
<dbReference type="InterPro" id="IPR001849">
    <property type="entry name" value="PH_domain"/>
</dbReference>
<name>A0AAJ7TJT8_PETMA</name>
<feature type="compositionally biased region" description="Polar residues" evidence="6">
    <location>
        <begin position="903"/>
        <end position="912"/>
    </location>
</feature>
<evidence type="ECO:0000256" key="5">
    <source>
        <dbReference type="ARBA" id="ARBA00023054"/>
    </source>
</evidence>
<proteinExistence type="inferred from homology"/>
<dbReference type="InterPro" id="IPR023394">
    <property type="entry name" value="Sec7_C_sf"/>
</dbReference>
<dbReference type="PANTHER" id="PTHR10663">
    <property type="entry name" value="GUANYL-NUCLEOTIDE EXCHANGE FACTOR"/>
    <property type="match status" value="1"/>
</dbReference>
<evidence type="ECO:0000256" key="4">
    <source>
        <dbReference type="ARBA" id="ARBA00022553"/>
    </source>
</evidence>
<feature type="region of interest" description="Disordered" evidence="6">
    <location>
        <begin position="67"/>
        <end position="88"/>
    </location>
</feature>
<dbReference type="InterPro" id="IPR011993">
    <property type="entry name" value="PH-like_dom_sf"/>
</dbReference>
<dbReference type="CDD" id="cd13318">
    <property type="entry name" value="PH_IQSEC"/>
    <property type="match status" value="1"/>
</dbReference>
<feature type="region of interest" description="Disordered" evidence="6">
    <location>
        <begin position="1051"/>
        <end position="1084"/>
    </location>
</feature>
<dbReference type="GO" id="GO:0030036">
    <property type="term" value="P:actin cytoskeleton organization"/>
    <property type="evidence" value="ECO:0007669"/>
    <property type="project" value="TreeGrafter"/>
</dbReference>
<feature type="region of interest" description="Disordered" evidence="6">
    <location>
        <begin position="1"/>
        <end position="34"/>
    </location>
</feature>
<dbReference type="Gene3D" id="2.30.29.30">
    <property type="entry name" value="Pleckstrin-homology domain (PH domain)/Phosphotyrosine-binding domain (PTB)"/>
    <property type="match status" value="1"/>
</dbReference>
<gene>
    <name evidence="9" type="primary">LOC116947493</name>
</gene>
<dbReference type="AlphaFoldDB" id="A0AAJ7TJT8"/>
<dbReference type="GO" id="GO:0005085">
    <property type="term" value="F:guanyl-nucleotide exchange factor activity"/>
    <property type="evidence" value="ECO:0007669"/>
    <property type="project" value="InterPro"/>
</dbReference>
<keyword evidence="3" id="KW-0963">Cytoplasm</keyword>
<organism evidence="8 9">
    <name type="scientific">Petromyzon marinus</name>
    <name type="common">Sea lamprey</name>
    <dbReference type="NCBI Taxonomy" id="7757"/>
    <lineage>
        <taxon>Eukaryota</taxon>
        <taxon>Metazoa</taxon>
        <taxon>Chordata</taxon>
        <taxon>Craniata</taxon>
        <taxon>Vertebrata</taxon>
        <taxon>Cyclostomata</taxon>
        <taxon>Hyperoartia</taxon>
        <taxon>Petromyzontiformes</taxon>
        <taxon>Petromyzontidae</taxon>
        <taxon>Petromyzon</taxon>
    </lineage>
</organism>
<dbReference type="RefSeq" id="XP_032819192.1">
    <property type="nucleotide sequence ID" value="XM_032963301.1"/>
</dbReference>
<reference evidence="9" key="1">
    <citation type="submission" date="2025-08" db="UniProtKB">
        <authorList>
            <consortium name="RefSeq"/>
        </authorList>
    </citation>
    <scope>IDENTIFICATION</scope>
    <source>
        <tissue evidence="9">Sperm</tissue>
    </source>
</reference>
<dbReference type="Gene3D" id="1.10.220.20">
    <property type="match status" value="1"/>
</dbReference>
<evidence type="ECO:0000256" key="3">
    <source>
        <dbReference type="ARBA" id="ARBA00022490"/>
    </source>
</evidence>
<evidence type="ECO:0000313" key="9">
    <source>
        <dbReference type="RefSeq" id="XP_032819192.1"/>
    </source>
</evidence>
<feature type="region of interest" description="Disordered" evidence="6">
    <location>
        <begin position="837"/>
        <end position="873"/>
    </location>
</feature>
<evidence type="ECO:0000259" key="7">
    <source>
        <dbReference type="PROSITE" id="PS50190"/>
    </source>
</evidence>
<feature type="compositionally biased region" description="Low complexity" evidence="6">
    <location>
        <begin position="444"/>
        <end position="460"/>
    </location>
</feature>
<dbReference type="GO" id="GO:0005737">
    <property type="term" value="C:cytoplasm"/>
    <property type="evidence" value="ECO:0007669"/>
    <property type="project" value="UniProtKB-SubCell"/>
</dbReference>
<keyword evidence="4" id="KW-0597">Phosphoprotein</keyword>
<evidence type="ECO:0000256" key="1">
    <source>
        <dbReference type="ARBA" id="ARBA00004496"/>
    </source>
</evidence>
<comment type="similarity">
    <text evidence="2">Belongs to the BRAG family.</text>
</comment>
<feature type="region of interest" description="Disordered" evidence="6">
    <location>
        <begin position="325"/>
        <end position="359"/>
    </location>
</feature>
<dbReference type="SUPFAM" id="SSF50729">
    <property type="entry name" value="PH domain-like"/>
    <property type="match status" value="1"/>
</dbReference>
<dbReference type="Pfam" id="PF16453">
    <property type="entry name" value="IQ_SEC7_PH"/>
    <property type="match status" value="1"/>
</dbReference>
<dbReference type="FunFam" id="1.10.220.20:FF:000001">
    <property type="entry name" value="IQ motif and SEC7 domain-containing protein 1"/>
    <property type="match status" value="1"/>
</dbReference>
<evidence type="ECO:0000313" key="8">
    <source>
        <dbReference type="Proteomes" id="UP001318040"/>
    </source>
</evidence>
<feature type="compositionally biased region" description="Pro residues" evidence="6">
    <location>
        <begin position="1054"/>
        <end position="1067"/>
    </location>
</feature>
<protein>
    <submittedName>
        <fullName evidence="9">IQ motif and SEC7 domain-containing protein 1-like isoform X2</fullName>
    </submittedName>
</protein>
<dbReference type="GO" id="GO:0032012">
    <property type="term" value="P:regulation of ARF protein signal transduction"/>
    <property type="evidence" value="ECO:0007669"/>
    <property type="project" value="InterPro"/>
</dbReference>
<dbReference type="InterPro" id="IPR035999">
    <property type="entry name" value="Sec7_dom_sf"/>
</dbReference>
<dbReference type="FunFam" id="2.30.29.30:FF:000004">
    <property type="entry name" value="IQ motif and SEC7 domain-containing protein 1"/>
    <property type="match status" value="1"/>
</dbReference>
<dbReference type="InterPro" id="IPR033742">
    <property type="entry name" value="IQSEC_PH"/>
</dbReference>
<accession>A0AAJ7TJT8</accession>
<evidence type="ECO:0000256" key="6">
    <source>
        <dbReference type="SAM" id="MobiDB-lite"/>
    </source>
</evidence>
<feature type="region of interest" description="Disordered" evidence="6">
    <location>
        <begin position="957"/>
        <end position="980"/>
    </location>
</feature>
<feature type="compositionally biased region" description="Gly residues" evidence="6">
    <location>
        <begin position="414"/>
        <end position="428"/>
    </location>
</feature>
<dbReference type="Proteomes" id="UP001318040">
    <property type="component" value="Chromosome 30"/>
</dbReference>
<feature type="compositionally biased region" description="Polar residues" evidence="6">
    <location>
        <begin position="931"/>
        <end position="941"/>
    </location>
</feature>
<sequence>MSVESEADVRTSAEGARQAFLQDPAGPQQQGSRCPRGFWSGVAVAAAAGSSASSSLAPAKSQKLKLQRGSSLLRTQADEETVKRSRNHAGAYELSADLQDKQVEMLERKYGGRFATHRAACTIQAAYRQYQMNRNFERLRSSISESRLPRRIALGGAHSQVPYELSDRSLPPPCHHDRMRPPLYSGKGMMDPGLAHALPPGAAGDFAEGITDLESAFSKQVRSLAETIDDALLGGRGLEADGAARGEYGGVLDPATQRIAGGGGRMLSGDELGTIVYPPPSPYDAVTLYIDDESGVGGEAAGLLQPPGGEETRAYCDLVRCTSERDGSDGGNGGGGGGGRLFVPTDNQRRVSCPDCRDPDKPCGQPPLLTVEQAAEVAADPSVGHRVAKRAVSGRGHPALLGRAAGGRLDGHLGINGGGRGGAGGSGAGRPPKSESDASDGDNDSVNSTSNSNDTVNCSSESSRDSLRDTVHSKPSYHKETCNSWDSPAFTNDVIRKRLYRIGLNLFNKKAEKGLQFLMERGFIPDTPYGVAQFLLQRKGLSRQMIGDFLGNRQKQFNRDVLDCVVEEMDFAGMDIDEALRKFQGQVRVQGEAQKVERMIEAFSQRYCVCNSVLLRQFRNPDTIFILAFAIILLNTDRYSPNVKAERKMKLEDFIKNLRGVDDGKDIPREMLLSIYDRISKKELKTNEDHVSQVAKVEKSIVGKKPVLALPHRRLVCYCRLFEVPDTNRPQKLGLHQREIFLFNDFLVVTKIFQKKKNSVTYSFRQSFSLYGMQVLLFENQYYPNGIKIVSAVPGADTKVLMVFNAPNPTDRKKFVDDLRESIAEVQEMEKIRIESELDKQKGIVRPPPSQGPSAVKDPPANGSVPRASLDDSYASSEVLKRSALSSSLRDLSEAGKRGRRSSAGSLDSTMEGSMMGSPHMRKRVAATADETPTSATFTQPISSSSSFLGSLFSSMRGKGAAAGGPPAAGTRPPSAGVSTVQALAHAAGDPYYPAPATAASLPPPHAATPPPQPQLPPPPPLHVHAHHTCSHPHLHPCQHAALGHVHLHAAHSAPPPHTAPGTPPQVPAVSKAKAPSGSISTDV</sequence>
<dbReference type="SMART" id="SM00233">
    <property type="entry name" value="PH"/>
    <property type="match status" value="1"/>
</dbReference>
<feature type="compositionally biased region" description="Basic and acidic residues" evidence="6">
    <location>
        <begin position="462"/>
        <end position="481"/>
    </location>
</feature>
<feature type="compositionally biased region" description="Gly residues" evidence="6">
    <location>
        <begin position="329"/>
        <end position="340"/>
    </location>
</feature>
<feature type="compositionally biased region" description="Pro residues" evidence="6">
    <location>
        <begin position="1002"/>
        <end position="1022"/>
    </location>
</feature>
<feature type="region of interest" description="Disordered" evidence="6">
    <location>
        <begin position="412"/>
        <end position="483"/>
    </location>
</feature>
<evidence type="ECO:0000256" key="2">
    <source>
        <dbReference type="ARBA" id="ARBA00006248"/>
    </source>
</evidence>
<feature type="compositionally biased region" description="Low complexity" evidence="6">
    <location>
        <begin position="957"/>
        <end position="977"/>
    </location>
</feature>
<dbReference type="InterPro" id="IPR000904">
    <property type="entry name" value="Sec7_dom"/>
</dbReference>
<dbReference type="Gene3D" id="1.10.1000.11">
    <property type="entry name" value="Arf Nucleotide-binding Site Opener,domain 2"/>
    <property type="match status" value="1"/>
</dbReference>
<dbReference type="SUPFAM" id="SSF48425">
    <property type="entry name" value="Sec7 domain"/>
    <property type="match status" value="1"/>
</dbReference>
<dbReference type="SMART" id="SM00222">
    <property type="entry name" value="Sec7"/>
    <property type="match status" value="1"/>
</dbReference>
<feature type="region of interest" description="Disordered" evidence="6">
    <location>
        <begin position="995"/>
        <end position="1031"/>
    </location>
</feature>
<dbReference type="FunFam" id="1.10.1000.11:FF:000001">
    <property type="entry name" value="IQ motif and SEC7 domain-containing protein 1"/>
    <property type="match status" value="1"/>
</dbReference>